<dbReference type="RefSeq" id="WP_095586519.1">
    <property type="nucleotide sequence ID" value="NZ_CP191279.1"/>
</dbReference>
<sequence length="182" mass="21189">MNIFVNGLLVLILGGITIVGYFLKDLPKLIRGLRIEESRKNSEKEIQREIFFRQLKGSELANTLEDWSDIIMSLEKSDKKNYKPEKMMSLQKKVLLYGSDRSVKILSETMQNFYNPNENSFIAMYYICRLICSLKLDFTGYEILPVDIIKIKITDYNSKENIEKFTEAQDIVEGRLKELGLI</sequence>
<keyword evidence="1" id="KW-0812">Transmembrane</keyword>
<dbReference type="Proteomes" id="UP000234865">
    <property type="component" value="Unassembled WGS sequence"/>
</dbReference>
<comment type="caution">
    <text evidence="2">The sequence shown here is derived from an EMBL/GenBank/DDBJ whole genome shotgun (WGS) entry which is preliminary data.</text>
</comment>
<organism evidence="2 3">
    <name type="scientific">Lactococcus lactis subsp. lactis</name>
    <name type="common">Streptococcus lactis</name>
    <dbReference type="NCBI Taxonomy" id="1360"/>
    <lineage>
        <taxon>Bacteria</taxon>
        <taxon>Bacillati</taxon>
        <taxon>Bacillota</taxon>
        <taxon>Bacilli</taxon>
        <taxon>Lactobacillales</taxon>
        <taxon>Streptococcaceae</taxon>
        <taxon>Lactococcus</taxon>
    </lineage>
</organism>
<accession>A0A2N5WBS3</accession>
<evidence type="ECO:0000313" key="3">
    <source>
        <dbReference type="Proteomes" id="UP000234865"/>
    </source>
</evidence>
<feature type="transmembrane region" description="Helical" evidence="1">
    <location>
        <begin position="6"/>
        <end position="23"/>
    </location>
</feature>
<evidence type="ECO:0000313" key="2">
    <source>
        <dbReference type="EMBL" id="PLW59684.1"/>
    </source>
</evidence>
<keyword evidence="1" id="KW-1133">Transmembrane helix</keyword>
<gene>
    <name evidence="2" type="ORF">CYU10_000559</name>
</gene>
<keyword evidence="1" id="KW-0472">Membrane</keyword>
<reference evidence="3" key="1">
    <citation type="submission" date="2016-08" db="EMBL/GenBank/DDBJ databases">
        <title>Comparative genomics of Lactococcus lactis strain WFLU12 isolated from the gastrointestinal tract of wild olive flounder (Paralichythys olivaceus).</title>
        <authorList>
            <person name="Nguyen T.L."/>
            <person name="Kim D.-H."/>
        </authorList>
    </citation>
    <scope>NUCLEOTIDE SEQUENCE [LARGE SCALE GENOMIC DNA]</scope>
    <source>
        <strain evidence="3">WFLU12</strain>
    </source>
</reference>
<proteinExistence type="predicted"/>
<dbReference type="AlphaFoldDB" id="A0A2N5WBS3"/>
<name>A0A2N5WBS3_LACLL</name>
<protein>
    <submittedName>
        <fullName evidence="2">Uncharacterized protein</fullName>
    </submittedName>
</protein>
<evidence type="ECO:0000256" key="1">
    <source>
        <dbReference type="SAM" id="Phobius"/>
    </source>
</evidence>
<dbReference type="EMBL" id="PKRZ01000001">
    <property type="protein sequence ID" value="PLW59684.1"/>
    <property type="molecule type" value="Genomic_DNA"/>
</dbReference>